<proteinExistence type="predicted"/>
<evidence type="ECO:0000313" key="1">
    <source>
        <dbReference type="Proteomes" id="UP000887566"/>
    </source>
</evidence>
<organism evidence="1 2">
    <name type="scientific">Plectus sambesii</name>
    <dbReference type="NCBI Taxonomy" id="2011161"/>
    <lineage>
        <taxon>Eukaryota</taxon>
        <taxon>Metazoa</taxon>
        <taxon>Ecdysozoa</taxon>
        <taxon>Nematoda</taxon>
        <taxon>Chromadorea</taxon>
        <taxon>Plectida</taxon>
        <taxon>Plectina</taxon>
        <taxon>Plectoidea</taxon>
        <taxon>Plectidae</taxon>
        <taxon>Plectus</taxon>
    </lineage>
</organism>
<accession>A0A914UIM2</accession>
<evidence type="ECO:0000313" key="2">
    <source>
        <dbReference type="WBParaSite" id="PSAMB.scaffold10428size4091.g33290.t1"/>
    </source>
</evidence>
<protein>
    <submittedName>
        <fullName evidence="2">Uncharacterized protein</fullName>
    </submittedName>
</protein>
<reference evidence="2" key="1">
    <citation type="submission" date="2022-11" db="UniProtKB">
        <authorList>
            <consortium name="WormBaseParasite"/>
        </authorList>
    </citation>
    <scope>IDENTIFICATION</scope>
</reference>
<dbReference type="Proteomes" id="UP000887566">
    <property type="component" value="Unplaced"/>
</dbReference>
<dbReference type="WBParaSite" id="PSAMB.scaffold10428size4091.g33290.t1">
    <property type="protein sequence ID" value="PSAMB.scaffold10428size4091.g33290.t1"/>
    <property type="gene ID" value="PSAMB.scaffold10428size4091.g33290"/>
</dbReference>
<dbReference type="AlphaFoldDB" id="A0A914UIM2"/>
<name>A0A914UIM2_9BILA</name>
<keyword evidence="1" id="KW-1185">Reference proteome</keyword>
<sequence>MVLTSSILPVAVNCDQTCDAIGLRCMHDSMPLMSFNEFFVKEWFYITGTGSVCDNTVADAGNRFDDSARGTEYYPSTTITRGFDDDAVCNGWKQPTIATEASKCWQVSKPVNQRSLCFCADTGLQSKSKIGLFVEKIRIIQI</sequence>